<dbReference type="Gene3D" id="3.10.110.10">
    <property type="entry name" value="Ubiquitin Conjugating Enzyme"/>
    <property type="match status" value="1"/>
</dbReference>
<keyword evidence="7" id="KW-1185">Reference proteome</keyword>
<feature type="domain" description="UBC core" evidence="5">
    <location>
        <begin position="13"/>
        <end position="165"/>
    </location>
</feature>
<comment type="caution">
    <text evidence="6">The sequence shown here is derived from an EMBL/GenBank/DDBJ whole genome shotgun (WGS) entry which is preliminary data.</text>
</comment>
<dbReference type="Pfam" id="PF00179">
    <property type="entry name" value="UQ_con"/>
    <property type="match status" value="1"/>
</dbReference>
<keyword evidence="4" id="KW-0547">Nucleotide-binding</keyword>
<gene>
    <name evidence="6" type="ORF">FVE85_7624</name>
</gene>
<comment type="similarity">
    <text evidence="4">Belongs to the ubiquitin-conjugating enzyme family.</text>
</comment>
<dbReference type="InterPro" id="IPR000608">
    <property type="entry name" value="UBC"/>
</dbReference>
<keyword evidence="1" id="KW-0808">Transferase</keyword>
<reference evidence="7" key="1">
    <citation type="journal article" date="2019" name="Nat. Commun.">
        <title>Expansion of phycobilisome linker gene families in mesophilic red algae.</title>
        <authorList>
            <person name="Lee J."/>
            <person name="Kim D."/>
            <person name="Bhattacharya D."/>
            <person name="Yoon H.S."/>
        </authorList>
    </citation>
    <scope>NUCLEOTIDE SEQUENCE [LARGE SCALE GENOMIC DNA]</scope>
    <source>
        <strain evidence="7">CCMP 1328</strain>
    </source>
</reference>
<dbReference type="SUPFAM" id="SSF54495">
    <property type="entry name" value="UBC-like"/>
    <property type="match status" value="1"/>
</dbReference>
<dbReference type="CDD" id="cd23808">
    <property type="entry name" value="UBCc_UBE2W"/>
    <property type="match status" value="1"/>
</dbReference>
<evidence type="ECO:0000256" key="4">
    <source>
        <dbReference type="RuleBase" id="RU362109"/>
    </source>
</evidence>
<evidence type="ECO:0000256" key="1">
    <source>
        <dbReference type="ARBA" id="ARBA00022679"/>
    </source>
</evidence>
<evidence type="ECO:0000313" key="7">
    <source>
        <dbReference type="Proteomes" id="UP000324585"/>
    </source>
</evidence>
<dbReference type="InterPro" id="IPR023313">
    <property type="entry name" value="UBQ-conjugating_AS"/>
</dbReference>
<dbReference type="PANTHER" id="PTHR24067">
    <property type="entry name" value="UBIQUITIN-CONJUGATING ENZYME E2"/>
    <property type="match status" value="1"/>
</dbReference>
<protein>
    <submittedName>
        <fullName evidence="6">Putative ubiquitin-conjugating enzyme E2 W</fullName>
    </submittedName>
</protein>
<dbReference type="GO" id="GO:0016740">
    <property type="term" value="F:transferase activity"/>
    <property type="evidence" value="ECO:0007669"/>
    <property type="project" value="UniProtKB-KW"/>
</dbReference>
<dbReference type="GO" id="GO:0005524">
    <property type="term" value="F:ATP binding"/>
    <property type="evidence" value="ECO:0007669"/>
    <property type="project" value="UniProtKB-UniRule"/>
</dbReference>
<keyword evidence="2 4" id="KW-0833">Ubl conjugation pathway</keyword>
<evidence type="ECO:0000256" key="2">
    <source>
        <dbReference type="ARBA" id="ARBA00022786"/>
    </source>
</evidence>
<dbReference type="OMA" id="WQMDIKV"/>
<dbReference type="InterPro" id="IPR016135">
    <property type="entry name" value="UBQ-conjugating_enzyme/RWD"/>
</dbReference>
<dbReference type="OrthoDB" id="406833at2759"/>
<evidence type="ECO:0000313" key="6">
    <source>
        <dbReference type="EMBL" id="KAA8500039.1"/>
    </source>
</evidence>
<accession>A0A5J4Z7L4</accession>
<dbReference type="PROSITE" id="PS50127">
    <property type="entry name" value="UBC_2"/>
    <property type="match status" value="1"/>
</dbReference>
<sequence length="165" mass="18703">MSTGSSAVQHSRTAIRRLQKELDEFQTSAQHSTDVPLPNCEVRAESLDAWFIEFEGADNTVFAGERFVLRFVFPPDYPIESPEVVFVPPNTPLHPHVYSNGHICLSILYDGWSPALTVRSICLSILSMLSSATKKELPPDNERYVRTSIGRSPKRTRWDFHDDKV</sequence>
<evidence type="ECO:0000259" key="5">
    <source>
        <dbReference type="PROSITE" id="PS50127"/>
    </source>
</evidence>
<proteinExistence type="inferred from homology"/>
<dbReference type="EMBL" id="VRMN01000001">
    <property type="protein sequence ID" value="KAA8500039.1"/>
    <property type="molecule type" value="Genomic_DNA"/>
</dbReference>
<dbReference type="PROSITE" id="PS00183">
    <property type="entry name" value="UBC_1"/>
    <property type="match status" value="1"/>
</dbReference>
<dbReference type="SMART" id="SM00212">
    <property type="entry name" value="UBCc"/>
    <property type="match status" value="1"/>
</dbReference>
<keyword evidence="4" id="KW-0067">ATP-binding</keyword>
<organism evidence="6 7">
    <name type="scientific">Porphyridium purpureum</name>
    <name type="common">Red alga</name>
    <name type="synonym">Porphyridium cruentum</name>
    <dbReference type="NCBI Taxonomy" id="35688"/>
    <lineage>
        <taxon>Eukaryota</taxon>
        <taxon>Rhodophyta</taxon>
        <taxon>Bangiophyceae</taxon>
        <taxon>Porphyridiales</taxon>
        <taxon>Porphyridiaceae</taxon>
        <taxon>Porphyridium</taxon>
    </lineage>
</organism>
<name>A0A5J4Z7L4_PORPP</name>
<dbReference type="AlphaFoldDB" id="A0A5J4Z7L4"/>
<dbReference type="Proteomes" id="UP000324585">
    <property type="component" value="Unassembled WGS sequence"/>
</dbReference>
<evidence type="ECO:0000256" key="3">
    <source>
        <dbReference type="PROSITE-ProRule" id="PRU10133"/>
    </source>
</evidence>
<dbReference type="InterPro" id="IPR050113">
    <property type="entry name" value="Ub_conjugating_enzyme"/>
</dbReference>
<feature type="active site" description="Glycyl thioester intermediate" evidence="3">
    <location>
        <position position="104"/>
    </location>
</feature>